<dbReference type="EMBL" id="JACSEA010000008">
    <property type="protein sequence ID" value="KAF7395093.1"/>
    <property type="molecule type" value="Genomic_DNA"/>
</dbReference>
<accession>A0A834JUV1</accession>
<keyword evidence="3" id="KW-1185">Reference proteome</keyword>
<reference evidence="2" key="1">
    <citation type="journal article" date="2020" name="G3 (Bethesda)">
        <title>High-Quality Assemblies for Three Invasive Social Wasps from the &lt;i&gt;Vespula&lt;/i&gt; Genus.</title>
        <authorList>
            <person name="Harrop T.W.R."/>
            <person name="Guhlin J."/>
            <person name="McLaughlin G.M."/>
            <person name="Permina E."/>
            <person name="Stockwell P."/>
            <person name="Gilligan J."/>
            <person name="Le Lec M.F."/>
            <person name="Gruber M.A.M."/>
            <person name="Quinn O."/>
            <person name="Lovegrove M."/>
            <person name="Duncan E.J."/>
            <person name="Remnant E.J."/>
            <person name="Van Eeckhoven J."/>
            <person name="Graham B."/>
            <person name="Knapp R.A."/>
            <person name="Langford K.W."/>
            <person name="Kronenberg Z."/>
            <person name="Press M.O."/>
            <person name="Eacker S.M."/>
            <person name="Wilson-Rankin E.E."/>
            <person name="Purcell J."/>
            <person name="Lester P.J."/>
            <person name="Dearden P.K."/>
        </authorList>
    </citation>
    <scope>NUCLEOTIDE SEQUENCE</scope>
    <source>
        <strain evidence="2">Marl-1</strain>
    </source>
</reference>
<protein>
    <submittedName>
        <fullName evidence="2">Uncharacterized protein</fullName>
    </submittedName>
</protein>
<dbReference type="AlphaFoldDB" id="A0A834JUV1"/>
<sequence length="149" mass="17317">MVMALLANEFRSRRDAHLPDRFSLQDLEQPPSTCFPPTPYSPSSSFLFFFIGNYYYTFHPSRYAATHRATAEENNGGILVQEVKRKEGGSRRGSEEAKEEKGRSFYLGPGSSDKVDVRISFRGWSVEKLRLQKLVWFSRQKKQLRCIWK</sequence>
<feature type="region of interest" description="Disordered" evidence="1">
    <location>
        <begin position="80"/>
        <end position="105"/>
    </location>
</feature>
<name>A0A834JUV1_VESVU</name>
<gene>
    <name evidence="2" type="ORF">HZH66_008267</name>
</gene>
<feature type="compositionally biased region" description="Basic and acidic residues" evidence="1">
    <location>
        <begin position="82"/>
        <end position="103"/>
    </location>
</feature>
<dbReference type="Proteomes" id="UP000614350">
    <property type="component" value="Unassembled WGS sequence"/>
</dbReference>
<comment type="caution">
    <text evidence="2">The sequence shown here is derived from an EMBL/GenBank/DDBJ whole genome shotgun (WGS) entry which is preliminary data.</text>
</comment>
<evidence type="ECO:0000256" key="1">
    <source>
        <dbReference type="SAM" id="MobiDB-lite"/>
    </source>
</evidence>
<organism evidence="2 3">
    <name type="scientific">Vespula vulgaris</name>
    <name type="common">Yellow jacket</name>
    <name type="synonym">Wasp</name>
    <dbReference type="NCBI Taxonomy" id="7454"/>
    <lineage>
        <taxon>Eukaryota</taxon>
        <taxon>Metazoa</taxon>
        <taxon>Ecdysozoa</taxon>
        <taxon>Arthropoda</taxon>
        <taxon>Hexapoda</taxon>
        <taxon>Insecta</taxon>
        <taxon>Pterygota</taxon>
        <taxon>Neoptera</taxon>
        <taxon>Endopterygota</taxon>
        <taxon>Hymenoptera</taxon>
        <taxon>Apocrita</taxon>
        <taxon>Aculeata</taxon>
        <taxon>Vespoidea</taxon>
        <taxon>Vespidae</taxon>
        <taxon>Vespinae</taxon>
        <taxon>Vespula</taxon>
    </lineage>
</organism>
<proteinExistence type="predicted"/>
<evidence type="ECO:0000313" key="2">
    <source>
        <dbReference type="EMBL" id="KAF7395093.1"/>
    </source>
</evidence>
<evidence type="ECO:0000313" key="3">
    <source>
        <dbReference type="Proteomes" id="UP000614350"/>
    </source>
</evidence>